<dbReference type="Proteomes" id="UP000198984">
    <property type="component" value="Unassembled WGS sequence"/>
</dbReference>
<dbReference type="PANTHER" id="PTHR11487:SF0">
    <property type="entry name" value="S-ACYL FATTY ACID SYNTHASE THIOESTERASE, MEDIUM CHAIN"/>
    <property type="match status" value="1"/>
</dbReference>
<dbReference type="Gene3D" id="3.40.50.1820">
    <property type="entry name" value="alpha/beta hydrolase"/>
    <property type="match status" value="1"/>
</dbReference>
<dbReference type="InterPro" id="IPR001031">
    <property type="entry name" value="Thioesterase"/>
</dbReference>
<dbReference type="STRING" id="573321.SAMN04488505_106119"/>
<dbReference type="Pfam" id="PF00975">
    <property type="entry name" value="Thioesterase"/>
    <property type="match status" value="1"/>
</dbReference>
<dbReference type="GO" id="GO:0008610">
    <property type="term" value="P:lipid biosynthetic process"/>
    <property type="evidence" value="ECO:0007669"/>
    <property type="project" value="TreeGrafter"/>
</dbReference>
<feature type="domain" description="Thioesterase" evidence="2">
    <location>
        <begin position="4"/>
        <end position="205"/>
    </location>
</feature>
<comment type="similarity">
    <text evidence="1">Belongs to the thioesterase family.</text>
</comment>
<proteinExistence type="inferred from homology"/>
<name>A0A1H8B6T2_9BACT</name>
<gene>
    <name evidence="3" type="ORF">SAMN04488505_106119</name>
</gene>
<evidence type="ECO:0000313" key="4">
    <source>
        <dbReference type="Proteomes" id="UP000198984"/>
    </source>
</evidence>
<dbReference type="SUPFAM" id="SSF53474">
    <property type="entry name" value="alpha/beta-Hydrolases"/>
    <property type="match status" value="1"/>
</dbReference>
<evidence type="ECO:0000256" key="1">
    <source>
        <dbReference type="ARBA" id="ARBA00007169"/>
    </source>
</evidence>
<organism evidence="3 4">
    <name type="scientific">Chitinophaga rupis</name>
    <dbReference type="NCBI Taxonomy" id="573321"/>
    <lineage>
        <taxon>Bacteria</taxon>
        <taxon>Pseudomonadati</taxon>
        <taxon>Bacteroidota</taxon>
        <taxon>Chitinophagia</taxon>
        <taxon>Chitinophagales</taxon>
        <taxon>Chitinophagaceae</taxon>
        <taxon>Chitinophaga</taxon>
    </lineage>
</organism>
<evidence type="ECO:0000313" key="3">
    <source>
        <dbReference type="EMBL" id="SEM77854.1"/>
    </source>
</evidence>
<dbReference type="InterPro" id="IPR012223">
    <property type="entry name" value="TEII"/>
</dbReference>
<dbReference type="AlphaFoldDB" id="A0A1H8B6T2"/>
<accession>A0A1H8B6T2</accession>
<evidence type="ECO:0000259" key="2">
    <source>
        <dbReference type="Pfam" id="PF00975"/>
    </source>
</evidence>
<protein>
    <submittedName>
        <fullName evidence="3">Surfactin synthase thioesterase subunit</fullName>
    </submittedName>
</protein>
<dbReference type="PANTHER" id="PTHR11487">
    <property type="entry name" value="THIOESTERASE"/>
    <property type="match status" value="1"/>
</dbReference>
<dbReference type="InterPro" id="IPR029058">
    <property type="entry name" value="AB_hydrolase_fold"/>
</dbReference>
<keyword evidence="4" id="KW-1185">Reference proteome</keyword>
<sequence length="215" mass="24626">MPAAVKFFALELPGRGKRYKEGLLRHKQAAINDYVQQIRQHRNGEPYIIYGHSMGATLGLSVVKAMENAGDPPLTFIASGNPGPCISETDDERLKNKYLLDDDGFKEELRKLGGLPDEILNNDELYGFFGPVIRADFEILEKDELFEKDTRINTPVYAIMGNTEPMVEQIDNWKHYTNNYFGRQVLPGNHFFIHQHPKELVKIILHCSRNMQVNH</sequence>
<dbReference type="EMBL" id="FOBB01000006">
    <property type="protein sequence ID" value="SEM77854.1"/>
    <property type="molecule type" value="Genomic_DNA"/>
</dbReference>
<reference evidence="3 4" key="1">
    <citation type="submission" date="2016-10" db="EMBL/GenBank/DDBJ databases">
        <authorList>
            <person name="de Groot N.N."/>
        </authorList>
    </citation>
    <scope>NUCLEOTIDE SEQUENCE [LARGE SCALE GENOMIC DNA]</scope>
    <source>
        <strain evidence="3 4">DSM 21039</strain>
    </source>
</reference>